<organism evidence="2 3">
    <name type="scientific">Kibdelosporangium persicum</name>
    <dbReference type="NCBI Taxonomy" id="2698649"/>
    <lineage>
        <taxon>Bacteria</taxon>
        <taxon>Bacillati</taxon>
        <taxon>Actinomycetota</taxon>
        <taxon>Actinomycetes</taxon>
        <taxon>Pseudonocardiales</taxon>
        <taxon>Pseudonocardiaceae</taxon>
        <taxon>Kibdelosporangium</taxon>
    </lineage>
</organism>
<gene>
    <name evidence="2" type="ORF">GC106_26020</name>
</gene>
<dbReference type="RefSeq" id="WP_173129293.1">
    <property type="nucleotide sequence ID" value="NZ_CBCSGW010000005.1"/>
</dbReference>
<dbReference type="Proteomes" id="UP000763557">
    <property type="component" value="Unassembled WGS sequence"/>
</dbReference>
<dbReference type="PANTHER" id="PTHR43433">
    <property type="entry name" value="HYDROLASE, ALPHA/BETA FOLD FAMILY PROTEIN"/>
    <property type="match status" value="1"/>
</dbReference>
<protein>
    <submittedName>
        <fullName evidence="2">Pimeloyl-ACP methyl ester carboxylesterase</fullName>
    </submittedName>
</protein>
<dbReference type="InterPro" id="IPR050471">
    <property type="entry name" value="AB_hydrolase"/>
</dbReference>
<dbReference type="Gene3D" id="3.40.50.1820">
    <property type="entry name" value="alpha/beta hydrolase"/>
    <property type="match status" value="1"/>
</dbReference>
<dbReference type="Pfam" id="PF00561">
    <property type="entry name" value="Abhydrolase_1"/>
    <property type="match status" value="1"/>
</dbReference>
<keyword evidence="3" id="KW-1185">Reference proteome</keyword>
<evidence type="ECO:0000313" key="2">
    <source>
        <dbReference type="EMBL" id="NRN65391.1"/>
    </source>
</evidence>
<dbReference type="SUPFAM" id="SSF53474">
    <property type="entry name" value="alpha/beta-Hydrolases"/>
    <property type="match status" value="1"/>
</dbReference>
<name>A0ABX2F225_9PSEU</name>
<evidence type="ECO:0000259" key="1">
    <source>
        <dbReference type="Pfam" id="PF00561"/>
    </source>
</evidence>
<feature type="domain" description="AB hydrolase-1" evidence="1">
    <location>
        <begin position="25"/>
        <end position="267"/>
    </location>
</feature>
<comment type="caution">
    <text evidence="2">The sequence shown here is derived from an EMBL/GenBank/DDBJ whole genome shotgun (WGS) entry which is preliminary data.</text>
</comment>
<proteinExistence type="predicted"/>
<accession>A0ABX2F225</accession>
<sequence>MAEQSVDINGVRICYETIGDPADRPLMLIMGLGGPMIWWDDELCGQLAERGFHVIRFDNRDCGRSQAMTGRASLIGSFLRQPPPYSLGDMADDAAGLLDHLGIEAAHVTGVSLGGMIAQTLAIRHPAKVRSLVSVMSTTGGKLVGWPNPRVLPSLLGRTPQSREAYVEAVLSTFKLIGSPGFAFDEDRMRTRAMRTFDRGLNRAGTLRQLVAITSAADRSAQLRRLRLPALVIHGKADPLVHVSGGKATARAIPGAELVLVPGMGHDLPQGIWPTLVDGIDRTAKRAVSTRS</sequence>
<dbReference type="EMBL" id="JAAATY010000006">
    <property type="protein sequence ID" value="NRN65391.1"/>
    <property type="molecule type" value="Genomic_DNA"/>
</dbReference>
<reference evidence="2 3" key="1">
    <citation type="submission" date="2020-01" db="EMBL/GenBank/DDBJ databases">
        <title>Kibdelosporangium persica a novel Actinomycetes from a hot desert in Iran.</title>
        <authorList>
            <person name="Safaei N."/>
            <person name="Zaburannyi N."/>
            <person name="Mueller R."/>
            <person name="Wink J."/>
        </authorList>
    </citation>
    <scope>NUCLEOTIDE SEQUENCE [LARGE SCALE GENOMIC DNA]</scope>
    <source>
        <strain evidence="2 3">4NS15</strain>
    </source>
</reference>
<evidence type="ECO:0000313" key="3">
    <source>
        <dbReference type="Proteomes" id="UP000763557"/>
    </source>
</evidence>
<dbReference type="InterPro" id="IPR000073">
    <property type="entry name" value="AB_hydrolase_1"/>
</dbReference>
<dbReference type="PANTHER" id="PTHR43433:SF5">
    <property type="entry name" value="AB HYDROLASE-1 DOMAIN-CONTAINING PROTEIN"/>
    <property type="match status" value="1"/>
</dbReference>
<dbReference type="InterPro" id="IPR029058">
    <property type="entry name" value="AB_hydrolase_fold"/>
</dbReference>